<dbReference type="InterPro" id="IPR050382">
    <property type="entry name" value="MFS_Na/Anion_cotransporter"/>
</dbReference>
<dbReference type="SUPFAM" id="SSF103473">
    <property type="entry name" value="MFS general substrate transporter"/>
    <property type="match status" value="1"/>
</dbReference>
<evidence type="ECO:0000256" key="1">
    <source>
        <dbReference type="ARBA" id="ARBA00004141"/>
    </source>
</evidence>
<name>A0A2W5NR61_9SPHN</name>
<dbReference type="GO" id="GO:0016020">
    <property type="term" value="C:membrane"/>
    <property type="evidence" value="ECO:0007669"/>
    <property type="project" value="UniProtKB-SubCell"/>
</dbReference>
<dbReference type="InterPro" id="IPR036259">
    <property type="entry name" value="MFS_trans_sf"/>
</dbReference>
<keyword evidence="2 5" id="KW-0812">Transmembrane</keyword>
<keyword evidence="3 5" id="KW-1133">Transmembrane helix</keyword>
<dbReference type="PROSITE" id="PS50850">
    <property type="entry name" value="MFS"/>
    <property type="match status" value="1"/>
</dbReference>
<dbReference type="Gene3D" id="1.20.1250.20">
    <property type="entry name" value="MFS general substrate transporter like domains"/>
    <property type="match status" value="2"/>
</dbReference>
<dbReference type="GO" id="GO:0015134">
    <property type="term" value="F:hexuronate transmembrane transporter activity"/>
    <property type="evidence" value="ECO:0007669"/>
    <property type="project" value="TreeGrafter"/>
</dbReference>
<evidence type="ECO:0000313" key="8">
    <source>
        <dbReference type="Proteomes" id="UP000249082"/>
    </source>
</evidence>
<feature type="transmembrane region" description="Helical" evidence="5">
    <location>
        <begin position="346"/>
        <end position="369"/>
    </location>
</feature>
<feature type="transmembrane region" description="Helical" evidence="5">
    <location>
        <begin position="50"/>
        <end position="69"/>
    </location>
</feature>
<feature type="transmembrane region" description="Helical" evidence="5">
    <location>
        <begin position="288"/>
        <end position="306"/>
    </location>
</feature>
<gene>
    <name evidence="7" type="ORF">DI555_11080</name>
</gene>
<evidence type="ECO:0000259" key="6">
    <source>
        <dbReference type="PROSITE" id="PS50850"/>
    </source>
</evidence>
<keyword evidence="4 5" id="KW-0472">Membrane</keyword>
<sequence length="411" mass="43194">MILSPRRRWLLFALALTAGVLNLVDRQIISVLKPTIAADLGWSDDDYGTLAAWFQAGAAFGFLAAGWIVDRLGAKWANAAGVAAWSLAAMTHGWAHTFSQFVLCRIGLGATESMGTPAGVKTIATIFPPNLRSLGFGLSNAMNSLGAILAPLGIPLVAAVWGWRAAFVLAGAVGLVWVMAWLAASRGVDFGDRQPAGSGNLISGDKLFLKEGRTWTIALAKVLSDATWWLMLFWMPDYFNRQFGLSGTDLGPPLALAYCGSAAGSLISGFAANRLLSSGWSANRTRKTLMLISALCVVPVPLALHVEGYWPAVALMALTLAGHQGFSTNLFGLIADVTPRHKVGRVTGFGAFCGNLGGTAISKIAGLVLAAGLGYGPLFAFAAVSYLLALGWIQLTMPKIVPAEDADSSRA</sequence>
<comment type="caution">
    <text evidence="7">The sequence shown here is derived from an EMBL/GenBank/DDBJ whole genome shotgun (WGS) entry which is preliminary data.</text>
</comment>
<dbReference type="InterPro" id="IPR020846">
    <property type="entry name" value="MFS_dom"/>
</dbReference>
<evidence type="ECO:0000256" key="4">
    <source>
        <dbReference type="ARBA" id="ARBA00023136"/>
    </source>
</evidence>
<accession>A0A2W5NR61</accession>
<feature type="transmembrane region" description="Helical" evidence="5">
    <location>
        <begin position="167"/>
        <end position="184"/>
    </location>
</feature>
<evidence type="ECO:0000256" key="5">
    <source>
        <dbReference type="SAM" id="Phobius"/>
    </source>
</evidence>
<dbReference type="Proteomes" id="UP000249082">
    <property type="component" value="Unassembled WGS sequence"/>
</dbReference>
<comment type="subcellular location">
    <subcellularLocation>
        <location evidence="1">Membrane</location>
        <topology evidence="1">Multi-pass membrane protein</topology>
    </subcellularLocation>
</comment>
<feature type="domain" description="Major facilitator superfamily (MFS) profile" evidence="6">
    <location>
        <begin position="11"/>
        <end position="401"/>
    </location>
</feature>
<proteinExistence type="predicted"/>
<protein>
    <submittedName>
        <fullName evidence="7">MFS transporter</fullName>
    </submittedName>
</protein>
<reference evidence="7 8" key="1">
    <citation type="submission" date="2017-08" db="EMBL/GenBank/DDBJ databases">
        <title>Infants hospitalized years apart are colonized by the same room-sourced microbial strains.</title>
        <authorList>
            <person name="Brooks B."/>
            <person name="Olm M.R."/>
            <person name="Firek B.A."/>
            <person name="Baker R."/>
            <person name="Thomas B.C."/>
            <person name="Morowitz M.J."/>
            <person name="Banfield J.F."/>
        </authorList>
    </citation>
    <scope>NUCLEOTIDE SEQUENCE [LARGE SCALE GENOMIC DNA]</scope>
    <source>
        <strain evidence="7">S2_005_002_R2_33</strain>
    </source>
</reference>
<feature type="transmembrane region" description="Helical" evidence="5">
    <location>
        <begin position="375"/>
        <end position="393"/>
    </location>
</feature>
<organism evidence="7 8">
    <name type="scientific">Novosphingobium pentaromativorans</name>
    <dbReference type="NCBI Taxonomy" id="205844"/>
    <lineage>
        <taxon>Bacteria</taxon>
        <taxon>Pseudomonadati</taxon>
        <taxon>Pseudomonadota</taxon>
        <taxon>Alphaproteobacteria</taxon>
        <taxon>Sphingomonadales</taxon>
        <taxon>Sphingomonadaceae</taxon>
        <taxon>Novosphingobium</taxon>
    </lineage>
</organism>
<dbReference type="InterPro" id="IPR011701">
    <property type="entry name" value="MFS"/>
</dbReference>
<dbReference type="Pfam" id="PF07690">
    <property type="entry name" value="MFS_1"/>
    <property type="match status" value="1"/>
</dbReference>
<dbReference type="EMBL" id="QFPX01000008">
    <property type="protein sequence ID" value="PZQ54579.1"/>
    <property type="molecule type" value="Genomic_DNA"/>
</dbReference>
<evidence type="ECO:0000256" key="3">
    <source>
        <dbReference type="ARBA" id="ARBA00022989"/>
    </source>
</evidence>
<evidence type="ECO:0000313" key="7">
    <source>
        <dbReference type="EMBL" id="PZQ54579.1"/>
    </source>
</evidence>
<evidence type="ECO:0000256" key="2">
    <source>
        <dbReference type="ARBA" id="ARBA00022692"/>
    </source>
</evidence>
<feature type="transmembrane region" description="Helical" evidence="5">
    <location>
        <begin position="141"/>
        <end position="161"/>
    </location>
</feature>
<feature type="transmembrane region" description="Helical" evidence="5">
    <location>
        <begin position="312"/>
        <end position="334"/>
    </location>
</feature>
<dbReference type="AlphaFoldDB" id="A0A2W5NR61"/>
<dbReference type="PANTHER" id="PTHR11662:SF285">
    <property type="entry name" value="HEXURONATE TRANSPORTER"/>
    <property type="match status" value="1"/>
</dbReference>
<feature type="transmembrane region" description="Helical" evidence="5">
    <location>
        <begin position="255"/>
        <end position="276"/>
    </location>
</feature>
<dbReference type="PANTHER" id="PTHR11662">
    <property type="entry name" value="SOLUTE CARRIER FAMILY 17"/>
    <property type="match status" value="1"/>
</dbReference>